<evidence type="ECO:0000313" key="4">
    <source>
        <dbReference type="EMBL" id="QJI03956.1"/>
    </source>
</evidence>
<evidence type="ECO:0000313" key="2">
    <source>
        <dbReference type="EMBL" id="QJA60354.1"/>
    </source>
</evidence>
<dbReference type="EMBL" id="MT141405">
    <property type="protein sequence ID" value="QJA60354.1"/>
    <property type="molecule type" value="Genomic_DNA"/>
</dbReference>
<reference evidence="4" key="1">
    <citation type="submission" date="2020-03" db="EMBL/GenBank/DDBJ databases">
        <title>The deep terrestrial virosphere.</title>
        <authorList>
            <person name="Holmfeldt K."/>
            <person name="Nilsson E."/>
            <person name="Simone D."/>
            <person name="Lopez-Fernandez M."/>
            <person name="Wu X."/>
            <person name="de Brujin I."/>
            <person name="Lundin D."/>
            <person name="Andersson A."/>
            <person name="Bertilsson S."/>
            <person name="Dopson M."/>
        </authorList>
    </citation>
    <scope>NUCLEOTIDE SEQUENCE</scope>
    <source>
        <strain evidence="3">MM415A00428</strain>
        <strain evidence="2">MM415B01127</strain>
        <strain evidence="4">TM448B05596</strain>
    </source>
</reference>
<organism evidence="4">
    <name type="scientific">viral metagenome</name>
    <dbReference type="NCBI Taxonomy" id="1070528"/>
    <lineage>
        <taxon>unclassified sequences</taxon>
        <taxon>metagenomes</taxon>
        <taxon>organismal metagenomes</taxon>
    </lineage>
</organism>
<feature type="region of interest" description="Disordered" evidence="1">
    <location>
        <begin position="28"/>
        <end position="47"/>
    </location>
</feature>
<evidence type="ECO:0000256" key="1">
    <source>
        <dbReference type="SAM" id="MobiDB-lite"/>
    </source>
</evidence>
<gene>
    <name evidence="3" type="ORF">MM415A00428_0005</name>
    <name evidence="2" type="ORF">MM415B01127_0031</name>
    <name evidence="4" type="ORF">TM448B05596_0007</name>
</gene>
<dbReference type="EMBL" id="MT145134">
    <property type="protein sequence ID" value="QJI03956.1"/>
    <property type="molecule type" value="Genomic_DNA"/>
</dbReference>
<proteinExistence type="predicted"/>
<dbReference type="EMBL" id="MT142484">
    <property type="protein sequence ID" value="QJA82287.1"/>
    <property type="molecule type" value="Genomic_DNA"/>
</dbReference>
<accession>A0A6M3Y616</accession>
<evidence type="ECO:0000313" key="3">
    <source>
        <dbReference type="EMBL" id="QJA82287.1"/>
    </source>
</evidence>
<sequence>MKNVVGHWESTRNGAYHVQIPLFINEKKRTKKKARKRQKIARRINRK</sequence>
<protein>
    <submittedName>
        <fullName evidence="4">Uncharacterized protein</fullName>
    </submittedName>
</protein>
<dbReference type="AlphaFoldDB" id="A0A6M3Y616"/>
<name>A0A6M3Y616_9ZZZZ</name>